<sequence length="1135" mass="124322">MKRARIQIAAAALAWLMAAAFDTQVDSEVAWHSIYQTGPTNSVAEHTVISDDTFDYLDPSGQLRAIFGRNGAASLEIVDLNASYFREPLLLGLDPVGDNPDTEAEERTLPPPAMFAGLPDYSYALYDWINKNRTCPAFDRPQYADRCHEFMGWLGALNSVHFGTQASDMYAHLHENAIELARRARAMREAMTEEEQAAYLEEIQEAELLALAYEGYAQHFLQDRWAIGHMWERWDSPDTSQEDADLVGHLAIGALSGIIHGAEAVVTQMPALEFLLMRADPLSSPLPGPSGAAQPMMYRHVRSGGMSDPIPGIGDERYADAIAGTFSLSRYDPASRDQTLNVAVQLAGLRRCAGAGWTEVIRELGTGPNGGYGIYDAPLSPAAPTFRVVEEGDCWNMWATNESMMTGLLGPNPGRAVALLGVVDFVLPETPEIGSSDNNVVAGDRGELVAYATRLWLYGRNNPIGTEVAQGQMTSLTGTLGAAVGWGREFDPNTLWGFEHGGHYDLPDYVVPIGLSDESDGQIVPPLDGNDIRGRDTETLYGFFNGAFSDHWCENREILRELRDDPTPRNRELCEQIAGRIYQGTHPSYQGGQSREREYDGAPVRSICSIRNTSGVESESADDRDNPYWLDQGYVPYSGDTQTIEPVNTDSEAVANWCARTPVLDLFEMPERRDANIAALVDRDDNMLEMAGRDLGEREGLLFAVDPVTGLIIQLDSILSWSDTRIEADISGADLETDRDYRIILRPAADPASFDRVEMPGLYHFRIEETPEFEVVRLDLGGASACGETVPDFEIVDMGAFFEAGGSPSALPEWADRYAEDVAPLRDWLDAEAACMRDLRTRGLPVMRAAQDNVISYVVARQGRYYTLSPVRPALAVSTLIGPDSDYYSTYITQVETLSDWLGRAENVVRAWALAYSADTPYQRNSLDTRDLLAAARSPEAALAAGFSEIQMPAGVSDPAERARILDMMRRPTAFMVNFELSAIGNDTLEGSRNTLAGLPAWTQVQHTLVRSALPDLDAAIAGLRAQTAASLDEFLSEAEQVYCDEQPDGTCNVLDAAPYLDTRTYDAVSHSIGEMLGGPLGDIGIAMPALNIHTNMGGSGLGEFFRVWPRPESMQAAARYSVASSGPALETRRE</sequence>
<comment type="caution">
    <text evidence="2">The sequence shown here is derived from an EMBL/GenBank/DDBJ whole genome shotgun (WGS) entry which is preliminary data.</text>
</comment>
<evidence type="ECO:0000256" key="1">
    <source>
        <dbReference type="SAM" id="SignalP"/>
    </source>
</evidence>
<accession>A0ABV6ZVR3</accession>
<feature type="chain" id="PRO_5046988249" evidence="1">
    <location>
        <begin position="21"/>
        <end position="1135"/>
    </location>
</feature>
<gene>
    <name evidence="2" type="ORF">ACFOOR_05290</name>
</gene>
<evidence type="ECO:0000313" key="2">
    <source>
        <dbReference type="EMBL" id="MFC2925512.1"/>
    </source>
</evidence>
<evidence type="ECO:0000313" key="3">
    <source>
        <dbReference type="Proteomes" id="UP001595379"/>
    </source>
</evidence>
<name>A0ABV6ZVR3_9PROT</name>
<dbReference type="RefSeq" id="WP_343165426.1">
    <property type="nucleotide sequence ID" value="NZ_JBHRSV010000004.1"/>
</dbReference>
<keyword evidence="3" id="KW-1185">Reference proteome</keyword>
<organism evidence="2 3">
    <name type="scientific">Hyphobacterium vulgare</name>
    <dbReference type="NCBI Taxonomy" id="1736751"/>
    <lineage>
        <taxon>Bacteria</taxon>
        <taxon>Pseudomonadati</taxon>
        <taxon>Pseudomonadota</taxon>
        <taxon>Alphaproteobacteria</taxon>
        <taxon>Maricaulales</taxon>
        <taxon>Maricaulaceae</taxon>
        <taxon>Hyphobacterium</taxon>
    </lineage>
</organism>
<keyword evidence="1" id="KW-0732">Signal</keyword>
<feature type="signal peptide" evidence="1">
    <location>
        <begin position="1"/>
        <end position="20"/>
    </location>
</feature>
<dbReference type="EMBL" id="JBHRSV010000004">
    <property type="protein sequence ID" value="MFC2925512.1"/>
    <property type="molecule type" value="Genomic_DNA"/>
</dbReference>
<dbReference type="Proteomes" id="UP001595379">
    <property type="component" value="Unassembled WGS sequence"/>
</dbReference>
<reference evidence="3" key="1">
    <citation type="journal article" date="2019" name="Int. J. Syst. Evol. Microbiol.">
        <title>The Global Catalogue of Microorganisms (GCM) 10K type strain sequencing project: providing services to taxonomists for standard genome sequencing and annotation.</title>
        <authorList>
            <consortium name="The Broad Institute Genomics Platform"/>
            <consortium name="The Broad Institute Genome Sequencing Center for Infectious Disease"/>
            <person name="Wu L."/>
            <person name="Ma J."/>
        </authorList>
    </citation>
    <scope>NUCLEOTIDE SEQUENCE [LARGE SCALE GENOMIC DNA]</scope>
    <source>
        <strain evidence="3">KCTC 52487</strain>
    </source>
</reference>
<proteinExistence type="predicted"/>
<protein>
    <submittedName>
        <fullName evidence="2">Uncharacterized protein</fullName>
    </submittedName>
</protein>